<dbReference type="KEGG" id="hadh:FRZ61_19560"/>
<organism evidence="2 3">
    <name type="scientific">Hypericibacter adhaerens</name>
    <dbReference type="NCBI Taxonomy" id="2602016"/>
    <lineage>
        <taxon>Bacteria</taxon>
        <taxon>Pseudomonadati</taxon>
        <taxon>Pseudomonadota</taxon>
        <taxon>Alphaproteobacteria</taxon>
        <taxon>Rhodospirillales</taxon>
        <taxon>Dongiaceae</taxon>
        <taxon>Hypericibacter</taxon>
    </lineage>
</organism>
<sequence length="126" mass="13436">MAASPVPSGATRSNPQAVWVHFMPPDESSARRLPQPGVELPIIRNYRPLSFRKADAGSDDGPVMTAMQSWALCPILHHGGKPGASLHIVVSAREGWEGSGRIASCQSPATNSDQVPSELIDSRQPT</sequence>
<gene>
    <name evidence="2" type="ORF">FRZ61_19560</name>
</gene>
<dbReference type="Proteomes" id="UP000325797">
    <property type="component" value="Chromosome"/>
</dbReference>
<dbReference type="AlphaFoldDB" id="A0A5J6MY17"/>
<dbReference type="EMBL" id="CP042582">
    <property type="protein sequence ID" value="QEX22027.1"/>
    <property type="molecule type" value="Genomic_DNA"/>
</dbReference>
<evidence type="ECO:0000256" key="1">
    <source>
        <dbReference type="SAM" id="MobiDB-lite"/>
    </source>
</evidence>
<protein>
    <submittedName>
        <fullName evidence="2">Uncharacterized protein</fullName>
    </submittedName>
</protein>
<feature type="region of interest" description="Disordered" evidence="1">
    <location>
        <begin position="100"/>
        <end position="126"/>
    </location>
</feature>
<keyword evidence="3" id="KW-1185">Reference proteome</keyword>
<evidence type="ECO:0000313" key="2">
    <source>
        <dbReference type="EMBL" id="QEX22027.1"/>
    </source>
</evidence>
<accession>A0A5J6MY17</accession>
<evidence type="ECO:0000313" key="3">
    <source>
        <dbReference type="Proteomes" id="UP000325797"/>
    </source>
</evidence>
<feature type="compositionally biased region" description="Polar residues" evidence="1">
    <location>
        <begin position="104"/>
        <end position="115"/>
    </location>
</feature>
<proteinExistence type="predicted"/>
<name>A0A5J6MY17_9PROT</name>
<reference evidence="2 3" key="1">
    <citation type="submission" date="2019-08" db="EMBL/GenBank/DDBJ databases">
        <title>Hyperibacter terrae gen. nov., sp. nov. and Hyperibacter viscosus sp. nov., two new members in the family Rhodospirillaceae isolated from the rhizosphere of Hypericum perforatum.</title>
        <authorList>
            <person name="Noviana Z."/>
        </authorList>
    </citation>
    <scope>NUCLEOTIDE SEQUENCE [LARGE SCALE GENOMIC DNA]</scope>
    <source>
        <strain evidence="2 3">R5959</strain>
    </source>
</reference>